<keyword evidence="1" id="KW-0472">Membrane</keyword>
<protein>
    <recommendedName>
        <fullName evidence="4">PI3K/PI4K catalytic domain-containing protein</fullName>
    </recommendedName>
</protein>
<dbReference type="EMBL" id="QOVW01000072">
    <property type="protein sequence ID" value="RDB35883.1"/>
    <property type="molecule type" value="Genomic_DNA"/>
</dbReference>
<dbReference type="AlphaFoldDB" id="A0A369KVX3"/>
<feature type="transmembrane region" description="Helical" evidence="1">
    <location>
        <begin position="12"/>
        <end position="32"/>
    </location>
</feature>
<keyword evidence="3" id="KW-1185">Reference proteome</keyword>
<sequence length="337" mass="40131">MLKIKTIKEKIYLIFLLTLIFGNCNILCFANITSIQSLQELFNKHDIEKIESDLKDFSLKDRQKIKDLTKNNLVTLYKDNKTGIKYVEKYFDFESLNEHNENKLSSDNEFAAYAFSKNFKLNLVPPTVKFVDIKNPSNYYVRQYYFEDGFAIDAESKKFLESIPSSKKQDYSSKNTPLVIFDYLLGNSDRNFNNYIISKNGSIIAFDHEFIFRYYFKDSELLKKITLQDFYTFFSDKEIYDNFMNTNWEKWCNENLSKIFLESDLKIKKIFLERIDNIKKQASEFVNQNPEKFFQEAQKFYHESLETKKKIFTYLPPKVPPRPKKYPIITIPVNDNC</sequence>
<evidence type="ECO:0000313" key="2">
    <source>
        <dbReference type="EMBL" id="RDB35883.1"/>
    </source>
</evidence>
<evidence type="ECO:0008006" key="4">
    <source>
        <dbReference type="Google" id="ProtNLM"/>
    </source>
</evidence>
<name>A0A369KVX3_9BACT</name>
<organism evidence="2 3">
    <name type="scientific">Spirobacillus cienkowskii</name>
    <dbReference type="NCBI Taxonomy" id="495820"/>
    <lineage>
        <taxon>Bacteria</taxon>
        <taxon>Pseudomonadati</taxon>
        <taxon>Bdellovibrionota</taxon>
        <taxon>Oligoflexia</taxon>
        <taxon>Silvanigrellales</taxon>
        <taxon>Spirobacillus</taxon>
    </lineage>
</organism>
<gene>
    <name evidence="2" type="ORF">DCC88_07890</name>
</gene>
<dbReference type="Proteomes" id="UP000253934">
    <property type="component" value="Unassembled WGS sequence"/>
</dbReference>
<reference evidence="2" key="1">
    <citation type="submission" date="2018-04" db="EMBL/GenBank/DDBJ databases">
        <title>Draft genome sequence of the Candidatus Spirobacillus cienkowskii, a pathogen of freshwater Daphnia species, reconstructed from hemolymph metagenomic reads.</title>
        <authorList>
            <person name="Bresciani L."/>
            <person name="Lemos L.N."/>
            <person name="Wale N."/>
            <person name="Lin J.Y."/>
            <person name="Fernandes G.R."/>
            <person name="Duffy M.A."/>
            <person name="Rodrigues J.M."/>
        </authorList>
    </citation>
    <scope>NUCLEOTIDE SEQUENCE [LARGE SCALE GENOMIC DNA]</scope>
    <source>
        <strain evidence="2">Binning01</strain>
    </source>
</reference>
<accession>A0A369KVX3</accession>
<keyword evidence="1" id="KW-1133">Transmembrane helix</keyword>
<keyword evidence="1" id="KW-0812">Transmembrane</keyword>
<evidence type="ECO:0000313" key="3">
    <source>
        <dbReference type="Proteomes" id="UP000253934"/>
    </source>
</evidence>
<proteinExistence type="predicted"/>
<evidence type="ECO:0000256" key="1">
    <source>
        <dbReference type="SAM" id="Phobius"/>
    </source>
</evidence>
<comment type="caution">
    <text evidence="2">The sequence shown here is derived from an EMBL/GenBank/DDBJ whole genome shotgun (WGS) entry which is preliminary data.</text>
</comment>